<proteinExistence type="predicted"/>
<reference evidence="2" key="1">
    <citation type="submission" date="2024-05" db="EMBL/GenBank/DDBJ databases">
        <title>Metabacillus sp. nov., isolated from the rhizosphere soil of tomato plants.</title>
        <authorList>
            <person name="Ma R."/>
        </authorList>
    </citation>
    <scope>NUCLEOTIDE SEQUENCE</scope>
    <source>
        <strain evidence="2">DBTR6</strain>
    </source>
</reference>
<dbReference type="Gene3D" id="3.20.20.150">
    <property type="entry name" value="Divalent-metal-dependent TIM barrel enzymes"/>
    <property type="match status" value="1"/>
</dbReference>
<protein>
    <submittedName>
        <fullName evidence="2">Sugar phosphate isomerase/epimerase</fullName>
    </submittedName>
</protein>
<name>A0ABS7URZ4_9BACI</name>
<feature type="domain" description="Xylose isomerase-like TIM barrel" evidence="1">
    <location>
        <begin position="71"/>
        <end position="283"/>
    </location>
</feature>
<evidence type="ECO:0000259" key="1">
    <source>
        <dbReference type="Pfam" id="PF01261"/>
    </source>
</evidence>
<dbReference type="InterPro" id="IPR013022">
    <property type="entry name" value="Xyl_isomerase-like_TIM-brl"/>
</dbReference>
<dbReference type="PANTHER" id="PTHR12110:SF21">
    <property type="entry name" value="XYLOSE ISOMERASE-LIKE TIM BARREL DOMAIN-CONTAINING PROTEIN"/>
    <property type="match status" value="1"/>
</dbReference>
<dbReference type="Pfam" id="PF01261">
    <property type="entry name" value="AP_endonuc_2"/>
    <property type="match status" value="1"/>
</dbReference>
<keyword evidence="2" id="KW-0413">Isomerase</keyword>
<dbReference type="PANTHER" id="PTHR12110">
    <property type="entry name" value="HYDROXYPYRUVATE ISOMERASE"/>
    <property type="match status" value="1"/>
</dbReference>
<dbReference type="EMBL" id="JAIQUM010000019">
    <property type="protein sequence ID" value="MBZ5750699.1"/>
    <property type="molecule type" value="Genomic_DNA"/>
</dbReference>
<comment type="caution">
    <text evidence="2">The sequence shown here is derived from an EMBL/GenBank/DDBJ whole genome shotgun (WGS) entry which is preliminary data.</text>
</comment>
<evidence type="ECO:0000313" key="3">
    <source>
        <dbReference type="Proteomes" id="UP001165287"/>
    </source>
</evidence>
<accession>A0ABS7URZ4</accession>
<dbReference type="SUPFAM" id="SSF51658">
    <property type="entry name" value="Xylose isomerase-like"/>
    <property type="match status" value="1"/>
</dbReference>
<dbReference type="GO" id="GO:0016853">
    <property type="term" value="F:isomerase activity"/>
    <property type="evidence" value="ECO:0007669"/>
    <property type="project" value="UniProtKB-KW"/>
</dbReference>
<evidence type="ECO:0000313" key="2">
    <source>
        <dbReference type="EMBL" id="MBZ5750699.1"/>
    </source>
</evidence>
<organism evidence="2 3">
    <name type="scientific">Metabacillus rhizolycopersici</name>
    <dbReference type="NCBI Taxonomy" id="2875709"/>
    <lineage>
        <taxon>Bacteria</taxon>
        <taxon>Bacillati</taxon>
        <taxon>Bacillota</taxon>
        <taxon>Bacilli</taxon>
        <taxon>Bacillales</taxon>
        <taxon>Bacillaceae</taxon>
        <taxon>Metabacillus</taxon>
    </lineage>
</organism>
<dbReference type="Proteomes" id="UP001165287">
    <property type="component" value="Unassembled WGS sequence"/>
</dbReference>
<dbReference type="RefSeq" id="WP_224138987.1">
    <property type="nucleotide sequence ID" value="NZ_JAIQUM010000019.1"/>
</dbReference>
<keyword evidence="3" id="KW-1185">Reference proteome</keyword>
<gene>
    <name evidence="2" type="ORF">K9V48_10640</name>
</gene>
<dbReference type="InterPro" id="IPR050312">
    <property type="entry name" value="IolE/XylAMocC-like"/>
</dbReference>
<dbReference type="InterPro" id="IPR036237">
    <property type="entry name" value="Xyl_isomerase-like_sf"/>
</dbReference>
<sequence length="332" mass="36547">MIKKFELLREGSRSIGELMSNLHNSMKVGIVHFMAYPETMGGDGPTVETIKKIVQDDFFSGIEITSINNLEDRKEAAQILQSGGMTVGFGAQPILLRNKGNLNSFDEAERRRAVDLVKGGIDQAYELNASKFGFLSGAKPDTQQDVALQLLTDSIKELCEYAKSKGDLVLSLETFDDETDKKCLIGSNALAVEVAKEVRKVDPTFGLMLDLSHLPMQRETSIDALTVARDYINHAHIGNCYIKDTSDPAYGDQHPRFGYPGSEVDVPELAEYLRALLEIGYIGEGNKNMVAFEVKPVGTESSDIVIAQSKRTLVDAWSLLHSKKGRLVSLSK</sequence>